<sequence>MKNIFFISTFLLLTSFQGERRMSIAKFVTSQFDQYELEESYMSDNFVKSIEKQNLHLYSDRILLKAKESHKNKNSYDKPIFTRIQLWQFYFESKEKCNQAFDSLLKCFPNDCAEIEKGKNQSIKVTPSIWVFCDSEIYVARTSCEHVDEKWEAFKKDFAFTFAEENSKIIVTECGKLKWTTKEEIKNAP</sequence>
<evidence type="ECO:0000313" key="1">
    <source>
        <dbReference type="EMBL" id="PSK83780.1"/>
    </source>
</evidence>
<comment type="caution">
    <text evidence="1">The sequence shown here is derived from an EMBL/GenBank/DDBJ whole genome shotgun (WGS) entry which is preliminary data.</text>
</comment>
<dbReference type="RefSeq" id="WP_106541616.1">
    <property type="nucleotide sequence ID" value="NZ_BLAU01000001.1"/>
</dbReference>
<dbReference type="Proteomes" id="UP000240621">
    <property type="component" value="Unassembled WGS sequence"/>
</dbReference>
<name>A0A2P8CFL1_9BACT</name>
<evidence type="ECO:0000313" key="2">
    <source>
        <dbReference type="Proteomes" id="UP000240621"/>
    </source>
</evidence>
<accession>A0A2P8CFL1</accession>
<dbReference type="EMBL" id="PYGC01000003">
    <property type="protein sequence ID" value="PSK83780.1"/>
    <property type="molecule type" value="Genomic_DNA"/>
</dbReference>
<proteinExistence type="predicted"/>
<dbReference type="AlphaFoldDB" id="A0A2P8CFL1"/>
<gene>
    <name evidence="1" type="ORF">CLV93_103195</name>
</gene>
<dbReference type="OrthoDB" id="9944943at2"/>
<reference evidence="1 2" key="1">
    <citation type="submission" date="2018-03" db="EMBL/GenBank/DDBJ databases">
        <title>Genomic Encyclopedia of Archaeal and Bacterial Type Strains, Phase II (KMG-II): from individual species to whole genera.</title>
        <authorList>
            <person name="Goeker M."/>
        </authorList>
    </citation>
    <scope>NUCLEOTIDE SEQUENCE [LARGE SCALE GENOMIC DNA]</scope>
    <source>
        <strain evidence="1 2">DSM 27267</strain>
    </source>
</reference>
<organism evidence="1 2">
    <name type="scientific">Prolixibacter denitrificans</name>
    <dbReference type="NCBI Taxonomy" id="1541063"/>
    <lineage>
        <taxon>Bacteria</taxon>
        <taxon>Pseudomonadati</taxon>
        <taxon>Bacteroidota</taxon>
        <taxon>Bacteroidia</taxon>
        <taxon>Marinilabiliales</taxon>
        <taxon>Prolixibacteraceae</taxon>
        <taxon>Prolixibacter</taxon>
    </lineage>
</organism>
<protein>
    <submittedName>
        <fullName evidence="1">Uncharacterized protein</fullName>
    </submittedName>
</protein>